<keyword evidence="2" id="KW-0812">Transmembrane</keyword>
<dbReference type="Proteomes" id="UP000654918">
    <property type="component" value="Unassembled WGS sequence"/>
</dbReference>
<accession>A0A8H6KSZ9</accession>
<evidence type="ECO:0000313" key="4">
    <source>
        <dbReference type="Proteomes" id="UP000654918"/>
    </source>
</evidence>
<dbReference type="Pfam" id="PF11915">
    <property type="entry name" value="DUF3433"/>
    <property type="match status" value="1"/>
</dbReference>
<evidence type="ECO:0000256" key="1">
    <source>
        <dbReference type="SAM" id="MobiDB-lite"/>
    </source>
</evidence>
<gene>
    <name evidence="3" type="ORF">CPLU01_03256</name>
</gene>
<evidence type="ECO:0000313" key="3">
    <source>
        <dbReference type="EMBL" id="KAF6837144.1"/>
    </source>
</evidence>
<feature type="transmembrane region" description="Helical" evidence="2">
    <location>
        <begin position="529"/>
        <end position="553"/>
    </location>
</feature>
<sequence>MPSSPVDGRPLHPGRPAASERDHLMDHSLLSTETETYPRRKIESTVNENSVEDGGSNSEATVTGTWQPKWLRSIVLGAFASLFFAFALAVLLLLQNSERHNGIVAARQSLVYVWRFGPTAVLTIVAAFWARVELQSMRYTPWIALHSRGVSLDEGTATLDYTSMLLPTALVQSLRRKHYVLSLVIVTSIILVAQVALAPGLFSLAAIRVEYATDIQTLDSFDAETRYPANSTIKTETSAFYMVSSIRDFDMAHPFGVNDAVAYQTFGSRRGGVDGSRGTVREPLRALVDGLFAEVQCLKLKSHSVLASIEVFHPTPVYSFDVHLHFDGCDKPIYMDNSWITPTRGAVKGQWLTKNGLPPEMACSGVPQKNTQFVYYAALFAPSATNASRPGVHKAAALVCTSDAWLEKVEVTDDGISPNVTLLRNQERRPIAANPWELVRMANPNIFQVDGQMGSGLIAGPVGADWLKDAASDPADPSMYENDILLNSTMNVLKTMIPYLGHYIIRREGAAGAMGTTIATVDRLMVNRWICISMAVLFAVIAVAVFIIIVGYGRSRSTSTWRRDPATTFGSISFLQEHPELFEQLSVPPDGLVTAPITLHAAIMPLVKETNIIIGVIAGLIIAHETSASFDGIASIDDEGYTHLLWTSVSSLTMLSSALFPQDTWLGTPRTQPVETSSLDLLRARRSLSGLLMRQGETSLNYPRNTYYDLAFPALGGMQDITGLSQTLSVNVAMPAVQLSSTCRKLSEGDDYRVVFGGRKEFASPFIRDVELFQPYTCSNGTRIELRSGVALQQETNARDQVYVGQALKSVDDLADVNMPCGLGLNASELRLATKKHETYLWGEYVNGTNFSESISVYSCAYEWTEVMTKVHFVPVDGDLIIDPTNPPQPDDSTRKPWSHLFAVSQEDAFPEIILQEKWVSLQSKFAVLDQPYGKFTMEDLGDSSKEEEILDALRRNVGFISAQIANTENRLALNASSLRGPPPAEGFPPVKATIFSVGDYRLGQNTTATYVLVGILTAVVLFNLWTLISAALRRSALSESRLLAMDVRRLAPEGFHSFAALGSLLRDSNVSAHLMPGADLLSTEELHGIHSLLGFRLGWFQDESDQSRHFTIGVLGDETFKFLGRKNTM</sequence>
<feature type="compositionally biased region" description="Polar residues" evidence="1">
    <location>
        <begin position="44"/>
        <end position="60"/>
    </location>
</feature>
<protein>
    <submittedName>
        <fullName evidence="3">Uncharacterized protein</fullName>
    </submittedName>
</protein>
<dbReference type="PANTHER" id="PTHR37544:SF3">
    <property type="entry name" value="SPRAY"/>
    <property type="match status" value="1"/>
</dbReference>
<keyword evidence="2" id="KW-1133">Transmembrane helix</keyword>
<feature type="transmembrane region" description="Helical" evidence="2">
    <location>
        <begin position="1011"/>
        <end position="1033"/>
    </location>
</feature>
<keyword evidence="4" id="KW-1185">Reference proteome</keyword>
<comment type="caution">
    <text evidence="3">The sequence shown here is derived from an EMBL/GenBank/DDBJ whole genome shotgun (WGS) entry which is preliminary data.</text>
</comment>
<dbReference type="AlphaFoldDB" id="A0A8H6KSZ9"/>
<reference evidence="3" key="1">
    <citation type="journal article" date="2020" name="Phytopathology">
        <title>Genome Sequence Resources of Colletotrichum truncatum, C. plurivorum, C. musicola, and C. sojae: Four Species Pathogenic to Soybean (Glycine max).</title>
        <authorList>
            <person name="Rogerio F."/>
            <person name="Boufleur T.R."/>
            <person name="Ciampi-Guillardi M."/>
            <person name="Sukno S.A."/>
            <person name="Thon M.R."/>
            <person name="Massola Junior N.S."/>
            <person name="Baroncelli R."/>
        </authorList>
    </citation>
    <scope>NUCLEOTIDE SEQUENCE</scope>
    <source>
        <strain evidence="3">LFN00145</strain>
    </source>
</reference>
<dbReference type="InterPro" id="IPR021840">
    <property type="entry name" value="DUF3433"/>
</dbReference>
<keyword evidence="2" id="KW-0472">Membrane</keyword>
<name>A0A8H6KSZ9_9PEZI</name>
<feature type="transmembrane region" description="Helical" evidence="2">
    <location>
        <begin position="70"/>
        <end position="93"/>
    </location>
</feature>
<dbReference type="PANTHER" id="PTHR37544">
    <property type="entry name" value="SPRAY-RELATED"/>
    <property type="match status" value="1"/>
</dbReference>
<organism evidence="3 4">
    <name type="scientific">Colletotrichum plurivorum</name>
    <dbReference type="NCBI Taxonomy" id="2175906"/>
    <lineage>
        <taxon>Eukaryota</taxon>
        <taxon>Fungi</taxon>
        <taxon>Dikarya</taxon>
        <taxon>Ascomycota</taxon>
        <taxon>Pezizomycotina</taxon>
        <taxon>Sordariomycetes</taxon>
        <taxon>Hypocreomycetidae</taxon>
        <taxon>Glomerellales</taxon>
        <taxon>Glomerellaceae</taxon>
        <taxon>Colletotrichum</taxon>
        <taxon>Colletotrichum orchidearum species complex</taxon>
    </lineage>
</organism>
<feature type="region of interest" description="Disordered" evidence="1">
    <location>
        <begin position="1"/>
        <end position="60"/>
    </location>
</feature>
<evidence type="ECO:0000256" key="2">
    <source>
        <dbReference type="SAM" id="Phobius"/>
    </source>
</evidence>
<feature type="transmembrane region" description="Helical" evidence="2">
    <location>
        <begin position="113"/>
        <end position="132"/>
    </location>
</feature>
<feature type="transmembrane region" description="Helical" evidence="2">
    <location>
        <begin position="179"/>
        <end position="202"/>
    </location>
</feature>
<proteinExistence type="predicted"/>
<dbReference type="EMBL" id="WIGO01000027">
    <property type="protein sequence ID" value="KAF6837144.1"/>
    <property type="molecule type" value="Genomic_DNA"/>
</dbReference>